<comment type="caution">
    <text evidence="1">The sequence shown here is derived from an EMBL/GenBank/DDBJ whole genome shotgun (WGS) entry which is preliminary data.</text>
</comment>
<evidence type="ECO:0000313" key="2">
    <source>
        <dbReference type="Proteomes" id="UP001165960"/>
    </source>
</evidence>
<evidence type="ECO:0000313" key="1">
    <source>
        <dbReference type="EMBL" id="KAJ9086624.1"/>
    </source>
</evidence>
<accession>A0ACC2UIJ2</accession>
<dbReference type="EMBL" id="QTSX02000714">
    <property type="protein sequence ID" value="KAJ9086624.1"/>
    <property type="molecule type" value="Genomic_DNA"/>
</dbReference>
<reference evidence="1" key="1">
    <citation type="submission" date="2022-04" db="EMBL/GenBank/DDBJ databases">
        <title>Genome of the entomopathogenic fungus Entomophthora muscae.</title>
        <authorList>
            <person name="Elya C."/>
            <person name="Lovett B.R."/>
            <person name="Lee E."/>
            <person name="Macias A.M."/>
            <person name="Hajek A.E."/>
            <person name="De Bivort B.L."/>
            <person name="Kasson M.T."/>
            <person name="De Fine Licht H.H."/>
            <person name="Stajich J.E."/>
        </authorList>
    </citation>
    <scope>NUCLEOTIDE SEQUENCE</scope>
    <source>
        <strain evidence="1">Berkeley</strain>
    </source>
</reference>
<proteinExistence type="predicted"/>
<keyword evidence="2" id="KW-1185">Reference proteome</keyword>
<sequence length="390" mass="44807">MGLDSSGLLKFFSISINSFIRWDAVHFLAIAYNNGYSFEQQFAFFPGLPFLMRALANTLLKPLLLLGVDEISVLALSGVLISNVSSVIAACMLFKLTQKLFNNDRLAFNSSILFIMTPTPLIMSSIYTESLFSLLSFSGLYFFQTDRFWTSSFIWAFSTFVRSNGILFVGYFIFDAFLVYRWRRFSITKNSVKLSSLLVQTLLILTSFLSFQVYAYSTFCSNQEMAKASPWCYDRVPLLYQYVQKHYWNCGFLTYFRLSQLPNFLLASPFIILSYWGIAEYACANPVRFFTLGLRDQTRSPSKAASKDFAENPAILSTIYLWLVMVTYCLTSMHVQVMLRFLTSCPALYWFVAQLLISHPNSLLRRLILSYWVMYGIISIILFSNFLPPA</sequence>
<protein>
    <submittedName>
        <fullName evidence="1">ER membrane glycoprotein subunit of the GPI transamidase complex-like protein</fullName>
    </submittedName>
</protein>
<name>A0ACC2UIJ2_9FUNG</name>
<gene>
    <name evidence="1" type="primary">GPI18_1</name>
    <name evidence="1" type="ORF">DSO57_1001906</name>
</gene>
<dbReference type="Proteomes" id="UP001165960">
    <property type="component" value="Unassembled WGS sequence"/>
</dbReference>
<organism evidence="1 2">
    <name type="scientific">Entomophthora muscae</name>
    <dbReference type="NCBI Taxonomy" id="34485"/>
    <lineage>
        <taxon>Eukaryota</taxon>
        <taxon>Fungi</taxon>
        <taxon>Fungi incertae sedis</taxon>
        <taxon>Zoopagomycota</taxon>
        <taxon>Entomophthoromycotina</taxon>
        <taxon>Entomophthoromycetes</taxon>
        <taxon>Entomophthorales</taxon>
        <taxon>Entomophthoraceae</taxon>
        <taxon>Entomophthora</taxon>
    </lineage>
</organism>